<keyword evidence="4" id="KW-1185">Reference proteome</keyword>
<comment type="caution">
    <text evidence="3">The sequence shown here is derived from an EMBL/GenBank/DDBJ whole genome shotgun (WGS) entry which is preliminary data.</text>
</comment>
<gene>
    <name evidence="3" type="ORF">GGR04_004599</name>
</gene>
<sequence length="77" mass="8213">MAQTIQPVERLDPPLAPATDGVSLNETGGTGGFRSYVVLVPGIKLGIVVLANRNYPNEVRAEATRRLIEEVEAASSH</sequence>
<proteinExistence type="predicted"/>
<evidence type="ECO:0000313" key="4">
    <source>
        <dbReference type="Proteomes" id="UP000542776"/>
    </source>
</evidence>
<dbReference type="AlphaFoldDB" id="A0A7W6H8S5"/>
<dbReference type="Pfam" id="PF00144">
    <property type="entry name" value="Beta-lactamase"/>
    <property type="match status" value="1"/>
</dbReference>
<reference evidence="3 4" key="1">
    <citation type="submission" date="2020-08" db="EMBL/GenBank/DDBJ databases">
        <title>Genomic Encyclopedia of Type Strains, Phase IV (KMG-IV): sequencing the most valuable type-strain genomes for metagenomic binning, comparative biology and taxonomic classification.</title>
        <authorList>
            <person name="Goeker M."/>
        </authorList>
    </citation>
    <scope>NUCLEOTIDE SEQUENCE [LARGE SCALE GENOMIC DNA]</scope>
    <source>
        <strain evidence="3 4">DSM 102238</strain>
    </source>
</reference>
<feature type="domain" description="Beta-lactamase-related" evidence="2">
    <location>
        <begin position="15"/>
        <end position="69"/>
    </location>
</feature>
<evidence type="ECO:0000313" key="3">
    <source>
        <dbReference type="EMBL" id="MBB4000719.1"/>
    </source>
</evidence>
<feature type="region of interest" description="Disordered" evidence="1">
    <location>
        <begin position="1"/>
        <end position="30"/>
    </location>
</feature>
<dbReference type="InterPro" id="IPR012338">
    <property type="entry name" value="Beta-lactam/transpept-like"/>
</dbReference>
<dbReference type="EMBL" id="JACIEK010000028">
    <property type="protein sequence ID" value="MBB4000719.1"/>
    <property type="molecule type" value="Genomic_DNA"/>
</dbReference>
<organism evidence="3 4">
    <name type="scientific">Aureimonas pseudogalii</name>
    <dbReference type="NCBI Taxonomy" id="1744844"/>
    <lineage>
        <taxon>Bacteria</taxon>
        <taxon>Pseudomonadati</taxon>
        <taxon>Pseudomonadota</taxon>
        <taxon>Alphaproteobacteria</taxon>
        <taxon>Hyphomicrobiales</taxon>
        <taxon>Aurantimonadaceae</taxon>
        <taxon>Aureimonas</taxon>
    </lineage>
</organism>
<evidence type="ECO:0000256" key="1">
    <source>
        <dbReference type="SAM" id="MobiDB-lite"/>
    </source>
</evidence>
<dbReference type="SUPFAM" id="SSF56601">
    <property type="entry name" value="beta-lactamase/transpeptidase-like"/>
    <property type="match status" value="1"/>
</dbReference>
<dbReference type="Gene3D" id="3.40.710.10">
    <property type="entry name" value="DD-peptidase/beta-lactamase superfamily"/>
    <property type="match status" value="1"/>
</dbReference>
<dbReference type="InterPro" id="IPR001466">
    <property type="entry name" value="Beta-lactam-related"/>
</dbReference>
<accession>A0A7W6H8S5</accession>
<dbReference type="RefSeq" id="WP_183202707.1">
    <property type="nucleotide sequence ID" value="NZ_JACIEK010000028.1"/>
</dbReference>
<protein>
    <submittedName>
        <fullName evidence="3">CubicO group peptidase (Beta-lactamase class C family)</fullName>
    </submittedName>
</protein>
<name>A0A7W6H8S5_9HYPH</name>
<evidence type="ECO:0000259" key="2">
    <source>
        <dbReference type="Pfam" id="PF00144"/>
    </source>
</evidence>
<dbReference type="Proteomes" id="UP000542776">
    <property type="component" value="Unassembled WGS sequence"/>
</dbReference>